<dbReference type="STRING" id="2018661.A0A2A2JI17"/>
<evidence type="ECO:0000259" key="18">
    <source>
        <dbReference type="PROSITE" id="PS51379"/>
    </source>
</evidence>
<keyword evidence="15" id="KW-0411">Iron-sulfur</keyword>
<protein>
    <recommendedName>
        <fullName evidence="17">Dihydropyrimidine dehydrogenase [NADP(+)]</fullName>
        <shortName evidence="17">DHPDHase</shortName>
        <shortName evidence="17">DPD</shortName>
        <ecNumber evidence="17">1.3.1.2</ecNumber>
    </recommendedName>
    <alternativeName>
        <fullName evidence="17">Dihydrothymine dehydrogenase</fullName>
    </alternativeName>
    <alternativeName>
        <fullName evidence="17">Dihydrouracil dehydrogenase</fullName>
    </alternativeName>
</protein>
<dbReference type="PROSITE" id="PS00198">
    <property type="entry name" value="4FE4S_FER_1"/>
    <property type="match status" value="1"/>
</dbReference>
<comment type="pathway">
    <text evidence="3 17">Amino-acid biosynthesis; beta-alanine biosynthesis.</text>
</comment>
<dbReference type="Proteomes" id="UP000218231">
    <property type="component" value="Unassembled WGS sequence"/>
</dbReference>
<dbReference type="Pfam" id="PF07992">
    <property type="entry name" value="Pyr_redox_2"/>
    <property type="match status" value="1"/>
</dbReference>
<evidence type="ECO:0000256" key="5">
    <source>
        <dbReference type="ARBA" id="ARBA00022485"/>
    </source>
</evidence>
<dbReference type="Gene3D" id="3.20.20.70">
    <property type="entry name" value="Aldolase class I"/>
    <property type="match status" value="1"/>
</dbReference>
<dbReference type="PROSITE" id="PS51379">
    <property type="entry name" value="4FE4S_FER_2"/>
    <property type="match status" value="2"/>
</dbReference>
<dbReference type="GO" id="GO:0002058">
    <property type="term" value="F:uracil binding"/>
    <property type="evidence" value="ECO:0007669"/>
    <property type="project" value="TreeGrafter"/>
</dbReference>
<comment type="cofactor">
    <cofactor evidence="2 17">
        <name>FAD</name>
        <dbReference type="ChEBI" id="CHEBI:57692"/>
    </cofactor>
</comment>
<dbReference type="OrthoDB" id="4327079at2759"/>
<dbReference type="InterPro" id="IPR009051">
    <property type="entry name" value="Helical_ferredxn"/>
</dbReference>
<evidence type="ECO:0000256" key="6">
    <source>
        <dbReference type="ARBA" id="ARBA00022630"/>
    </source>
</evidence>
<dbReference type="SUPFAM" id="SSF54862">
    <property type="entry name" value="4Fe-4S ferredoxins"/>
    <property type="match status" value="1"/>
</dbReference>
<dbReference type="SUPFAM" id="SSF51905">
    <property type="entry name" value="FAD/NAD(P)-binding domain"/>
    <property type="match status" value="1"/>
</dbReference>
<feature type="domain" description="4Fe-4S ferredoxin-type" evidence="18">
    <location>
        <begin position="949"/>
        <end position="981"/>
    </location>
</feature>
<dbReference type="InterPro" id="IPR023753">
    <property type="entry name" value="FAD/NAD-binding_dom"/>
</dbReference>
<evidence type="ECO:0000256" key="1">
    <source>
        <dbReference type="ARBA" id="ARBA00001917"/>
    </source>
</evidence>
<dbReference type="Gene3D" id="3.30.70.20">
    <property type="match status" value="1"/>
</dbReference>
<comment type="cofactor">
    <cofactor evidence="1 17">
        <name>FMN</name>
        <dbReference type="ChEBI" id="CHEBI:58210"/>
    </cofactor>
</comment>
<evidence type="ECO:0000256" key="13">
    <source>
        <dbReference type="ARBA" id="ARBA00023002"/>
    </source>
</evidence>
<dbReference type="InterPro" id="IPR013785">
    <property type="entry name" value="Aldolase_TIM"/>
</dbReference>
<keyword evidence="11 17" id="KW-0274">FAD</keyword>
<dbReference type="GO" id="GO:0051539">
    <property type="term" value="F:4 iron, 4 sulfur cluster binding"/>
    <property type="evidence" value="ECO:0007669"/>
    <property type="project" value="UniProtKB-KW"/>
</dbReference>
<evidence type="ECO:0000256" key="2">
    <source>
        <dbReference type="ARBA" id="ARBA00001974"/>
    </source>
</evidence>
<dbReference type="FunFam" id="3.20.20.70:FF:000027">
    <property type="entry name" value="Dihydropyrimidine dehydrogenase [NADP(+)]"/>
    <property type="match status" value="1"/>
</dbReference>
<keyword evidence="20" id="KW-1185">Reference proteome</keyword>
<gene>
    <name evidence="19" type="ORF">WR25_18173</name>
</gene>
<dbReference type="AlphaFoldDB" id="A0A2A2JI17"/>
<dbReference type="FunFam" id="3.50.50.60:FF:000061">
    <property type="entry name" value="Dihydropyrimidine dehydrogenase [NADP(+)]"/>
    <property type="match status" value="1"/>
</dbReference>
<evidence type="ECO:0000313" key="20">
    <source>
        <dbReference type="Proteomes" id="UP000218231"/>
    </source>
</evidence>
<feature type="domain" description="4Fe-4S ferredoxin-type" evidence="18">
    <location>
        <begin position="983"/>
        <end position="1013"/>
    </location>
</feature>
<comment type="cofactor">
    <cofactor evidence="17">
        <name>[4Fe-4S] cluster</name>
        <dbReference type="ChEBI" id="CHEBI:49883"/>
    </cofactor>
    <text evidence="17">Binds 4 [4Fe-4S] clusters. Contains approximately 16 iron atoms per subunit.</text>
</comment>
<comment type="caution">
    <text evidence="19">The sequence shown here is derived from an EMBL/GenBank/DDBJ whole genome shotgun (WGS) entry which is preliminary data.</text>
</comment>
<keyword evidence="10" id="KW-0547">Nucleotide-binding</keyword>
<evidence type="ECO:0000256" key="3">
    <source>
        <dbReference type="ARBA" id="ARBA00004668"/>
    </source>
</evidence>
<proteinExistence type="inferred from homology"/>
<dbReference type="FunFam" id="3.30.70.20:FF:000023">
    <property type="entry name" value="Dihydropyrimidine dehydrogenase [NADP(+)]"/>
    <property type="match status" value="1"/>
</dbReference>
<dbReference type="InterPro" id="IPR005720">
    <property type="entry name" value="Dihydroorotate_DH_cat"/>
</dbReference>
<evidence type="ECO:0000256" key="17">
    <source>
        <dbReference type="RuleBase" id="RU364041"/>
    </source>
</evidence>
<keyword evidence="8" id="KW-0479">Metal-binding</keyword>
<evidence type="ECO:0000256" key="9">
    <source>
        <dbReference type="ARBA" id="ARBA00022737"/>
    </source>
</evidence>
<dbReference type="PANTHER" id="PTHR43073">
    <property type="entry name" value="DIHYDROPYRIMIDINE DEHYDROGENASE [NADP(+)]"/>
    <property type="match status" value="1"/>
</dbReference>
<dbReference type="EMBL" id="LIAE01010418">
    <property type="protein sequence ID" value="PAV61317.1"/>
    <property type="molecule type" value="Genomic_DNA"/>
</dbReference>
<comment type="similarity">
    <text evidence="4 17">Belongs to the dihydropyrimidine dehydrogenase family.</text>
</comment>
<dbReference type="PANTHER" id="PTHR43073:SF2">
    <property type="entry name" value="DIHYDROPYRIMIDINE DEHYDROGENASE [NADP(+)]"/>
    <property type="match status" value="1"/>
</dbReference>
<dbReference type="GO" id="GO:0046872">
    <property type="term" value="F:metal ion binding"/>
    <property type="evidence" value="ECO:0007669"/>
    <property type="project" value="UniProtKB-KW"/>
</dbReference>
<dbReference type="InterPro" id="IPR017896">
    <property type="entry name" value="4Fe4S_Fe-S-bd"/>
</dbReference>
<dbReference type="GO" id="GO:0050661">
    <property type="term" value="F:NADP binding"/>
    <property type="evidence" value="ECO:0007669"/>
    <property type="project" value="TreeGrafter"/>
</dbReference>
<evidence type="ECO:0000313" key="19">
    <source>
        <dbReference type="EMBL" id="PAV61317.1"/>
    </source>
</evidence>
<dbReference type="GO" id="GO:0006212">
    <property type="term" value="P:uracil catabolic process"/>
    <property type="evidence" value="ECO:0007669"/>
    <property type="project" value="TreeGrafter"/>
</dbReference>
<dbReference type="Pfam" id="PF01180">
    <property type="entry name" value="DHO_dh"/>
    <property type="match status" value="1"/>
</dbReference>
<name>A0A2A2JI17_9BILA</name>
<organism evidence="19 20">
    <name type="scientific">Diploscapter pachys</name>
    <dbReference type="NCBI Taxonomy" id="2018661"/>
    <lineage>
        <taxon>Eukaryota</taxon>
        <taxon>Metazoa</taxon>
        <taxon>Ecdysozoa</taxon>
        <taxon>Nematoda</taxon>
        <taxon>Chromadorea</taxon>
        <taxon>Rhabditida</taxon>
        <taxon>Rhabditina</taxon>
        <taxon>Rhabditomorpha</taxon>
        <taxon>Rhabditoidea</taxon>
        <taxon>Rhabditidae</taxon>
        <taxon>Diploscapter</taxon>
    </lineage>
</organism>
<evidence type="ECO:0000256" key="16">
    <source>
        <dbReference type="ARBA" id="ARBA00052371"/>
    </source>
</evidence>
<evidence type="ECO:0000256" key="4">
    <source>
        <dbReference type="ARBA" id="ARBA00010804"/>
    </source>
</evidence>
<dbReference type="GO" id="GO:0019483">
    <property type="term" value="P:beta-alanine biosynthetic process"/>
    <property type="evidence" value="ECO:0007669"/>
    <property type="project" value="UniProtKB-UniPathway"/>
</dbReference>
<comment type="function">
    <text evidence="17">Involved in pyrimidine base degradation. Catalyzes the reduction of uracil and thymine.</text>
</comment>
<dbReference type="InterPro" id="IPR017900">
    <property type="entry name" value="4Fe4S_Fe_S_CS"/>
</dbReference>
<evidence type="ECO:0000256" key="15">
    <source>
        <dbReference type="ARBA" id="ARBA00023014"/>
    </source>
</evidence>
<dbReference type="SUPFAM" id="SSF51395">
    <property type="entry name" value="FMN-linked oxidoreductases"/>
    <property type="match status" value="1"/>
</dbReference>
<keyword evidence="12 17" id="KW-0521">NADP</keyword>
<keyword evidence="13 17" id="KW-0560">Oxidoreductase</keyword>
<evidence type="ECO:0000256" key="7">
    <source>
        <dbReference type="ARBA" id="ARBA00022643"/>
    </source>
</evidence>
<dbReference type="InterPro" id="IPR036188">
    <property type="entry name" value="FAD/NAD-bd_sf"/>
</dbReference>
<accession>A0A2A2JI17</accession>
<reference evidence="19 20" key="1">
    <citation type="journal article" date="2017" name="Curr. Biol.">
        <title>Genome architecture and evolution of a unichromosomal asexual nematode.</title>
        <authorList>
            <person name="Fradin H."/>
            <person name="Zegar C."/>
            <person name="Gutwein M."/>
            <person name="Lucas J."/>
            <person name="Kovtun M."/>
            <person name="Corcoran D."/>
            <person name="Baugh L.R."/>
            <person name="Kiontke K."/>
            <person name="Gunsalus K."/>
            <person name="Fitch D.H."/>
            <person name="Piano F."/>
        </authorList>
    </citation>
    <scope>NUCLEOTIDE SEQUENCE [LARGE SCALE GENOMIC DNA]</scope>
    <source>
        <strain evidence="19">PF1309</strain>
    </source>
</reference>
<evidence type="ECO:0000256" key="10">
    <source>
        <dbReference type="ARBA" id="ARBA00022741"/>
    </source>
</evidence>
<comment type="catalytic activity">
    <reaction evidence="16 17">
        <text>5,6-dihydrouracil + NADP(+) = uracil + NADPH + H(+)</text>
        <dbReference type="Rhea" id="RHEA:18093"/>
        <dbReference type="ChEBI" id="CHEBI:15378"/>
        <dbReference type="ChEBI" id="CHEBI:15901"/>
        <dbReference type="ChEBI" id="CHEBI:17568"/>
        <dbReference type="ChEBI" id="CHEBI:57783"/>
        <dbReference type="ChEBI" id="CHEBI:58349"/>
        <dbReference type="EC" id="1.3.1.2"/>
    </reaction>
</comment>
<dbReference type="Pfam" id="PF13450">
    <property type="entry name" value="NAD_binding_8"/>
    <property type="match status" value="1"/>
</dbReference>
<dbReference type="PRINTS" id="PR00419">
    <property type="entry name" value="ADXRDTASE"/>
</dbReference>
<dbReference type="Pfam" id="PF14691">
    <property type="entry name" value="Fer4_20"/>
    <property type="match status" value="1"/>
</dbReference>
<dbReference type="GO" id="GO:0005829">
    <property type="term" value="C:cytosol"/>
    <property type="evidence" value="ECO:0007669"/>
    <property type="project" value="TreeGrafter"/>
</dbReference>
<dbReference type="GO" id="GO:0017113">
    <property type="term" value="F:dihydropyrimidine dehydrogenase (NADP+) activity"/>
    <property type="evidence" value="ECO:0007669"/>
    <property type="project" value="UniProtKB-EC"/>
</dbReference>
<dbReference type="InterPro" id="IPR028261">
    <property type="entry name" value="DPD_II"/>
</dbReference>
<evidence type="ECO:0000256" key="14">
    <source>
        <dbReference type="ARBA" id="ARBA00023004"/>
    </source>
</evidence>
<sequence length="1052" mass="115194">MLPCASRSFCRRLQVLRNSALSLNRLAYASTSTDAHNVTKDPPDIQELLKLNPRVQTQANAVPSAFTKKEKHNWKRNEDKGCNSCSLNLDNDFRDIKHTTLSERGALREALRCLKCADAPCQKSCPTQLDIKAFITNISNKNYYGAARQILSDNPLGLTCGMICPVSDLCVGSCNLQASEEGAINIGGLQQFACDVFKKMNVRQIVSKEIRENRNESHKEKIALLGCGPASLSCGSFLARLGYTDITIYEKQDYVGGLSSSEIPQFRLPYDVVDFEIQLARDIGVKIKQGVKAAFIGIGMPEPKKTGVFAGLEEKHGFFTSKDYLPKVAAASKPGDTAFDCATSALRCGASRVTVVFRKGFTGIRAVPEEMEAAKEEKCEFLPFSQPKTVNVKDGKIVSVEFVKTEMDDEGNWFEDPEQTITIKADYVISAFGSTLGDNEVLDALEGVKMNRWGQPEVDPQTQGTSLDWVFAGGDVGGVAETTVESVNDGKIAAWNIHRYIQKLHGNEVGAEPKLPMFYTPIDEVDISVEMCGVKFENPFGLASAPPTTSGAMCRRAFEQGWGFILTKTYGLDKDLVTNVSPRIVRGSTSGPIYGPNQGSFLNIELISEKSMNYWLQTIRELKRDFPTRIVVASIMCVYDKNDWVELAQRSEEAGADILELNLSCPHGMGEKGMGLACGQDPDIVKQISEWVRSAVKIPFFPKMTPNITDIREIARAAKAGGADGVTATNTVSTLMHMNAQGVAWPNVGEEARTTYGGMSGSAIRPIALKAVSSIANDLEGFPIMATGGIESAETGLAFLNTGASVLQVCSAVQNQDFTVVEDYCTGLRALLYLKAAPSLHDWDGQSPPVEKHQKGKSLLVKDSKLPFFGKFRDERKKKEMEVLSRTDLLDKEGIHFTTRPDTRVGKIYSVNVSLLPTEKSYTVHLKDVVGGALHRIGPYVTLDNKQQKVAIINEDLCINCGKCYMTCNDSGYQAITFDPVTHLPLVKEKDCTGCTLCHSVCPIPHCIEMVPREGEWVPPKRGLQPDFEPGTPKVVKVDAKGRVIPSAGLMQ</sequence>
<keyword evidence="5 17" id="KW-0004">4Fe-4S</keyword>
<keyword evidence="7 17" id="KW-0288">FMN</keyword>
<evidence type="ECO:0000256" key="8">
    <source>
        <dbReference type="ARBA" id="ARBA00022723"/>
    </source>
</evidence>
<dbReference type="Gene3D" id="3.50.50.60">
    <property type="entry name" value="FAD/NAD(P)-binding domain"/>
    <property type="match status" value="2"/>
</dbReference>
<dbReference type="Gene3D" id="1.10.1060.10">
    <property type="entry name" value="Alpha-helical ferredoxin"/>
    <property type="match status" value="1"/>
</dbReference>
<evidence type="ECO:0000256" key="12">
    <source>
        <dbReference type="ARBA" id="ARBA00022857"/>
    </source>
</evidence>
<keyword evidence="9" id="KW-0677">Repeat</keyword>
<keyword evidence="14 17" id="KW-0408">Iron</keyword>
<dbReference type="SUPFAM" id="SSF46548">
    <property type="entry name" value="alpha-helical ferredoxin"/>
    <property type="match status" value="1"/>
</dbReference>
<dbReference type="GO" id="GO:0006210">
    <property type="term" value="P:thymine catabolic process"/>
    <property type="evidence" value="ECO:0007669"/>
    <property type="project" value="TreeGrafter"/>
</dbReference>
<dbReference type="Pfam" id="PF14697">
    <property type="entry name" value="Fer4_21"/>
    <property type="match status" value="1"/>
</dbReference>
<dbReference type="UniPathway" id="UPA00131"/>
<dbReference type="CDD" id="cd02940">
    <property type="entry name" value="DHPD_FMN"/>
    <property type="match status" value="1"/>
</dbReference>
<dbReference type="FunFam" id="1.10.1060.10:FF:000007">
    <property type="entry name" value="Dihydropyrimidine dehydrogenase [NADP(+)]"/>
    <property type="match status" value="1"/>
</dbReference>
<dbReference type="EC" id="1.3.1.2" evidence="17"/>
<keyword evidence="6 17" id="KW-0285">Flavoprotein</keyword>
<evidence type="ECO:0000256" key="11">
    <source>
        <dbReference type="ARBA" id="ARBA00022827"/>
    </source>
</evidence>